<feature type="region of interest" description="Disordered" evidence="1">
    <location>
        <begin position="79"/>
        <end position="162"/>
    </location>
</feature>
<name>A0A8H2X9L2_9AGAM</name>
<feature type="compositionally biased region" description="Acidic residues" evidence="1">
    <location>
        <begin position="178"/>
        <end position="190"/>
    </location>
</feature>
<sequence length="307" mass="32710">MWSVPVILALAFTLALHPPRAGALPTGVEVTARAHHYYASSGSSNGNNSALIAIIVVALIVLTIFVFCIIVRCRKRRKEMRGSTATHHSRNETTRRSAGSGAPARRTTVNYTSIAERTGNALVETQGARTRSNNTTRQTGVSRRPTQNSTRSLPVYNEQAPDGDVVLLERVRRRGISENDEDGSSEDETENTPLTGAAPPYTASDTTSGIPRVTLTTIISRGSVSSVESLLDRSENPGSDATTAASSINVTEPEHARAPVVDIPETTVDSTTSSYGDVPTYEEATAATPNHTTDVPEAATPTGVEQR</sequence>
<keyword evidence="2" id="KW-1133">Transmembrane helix</keyword>
<evidence type="ECO:0000256" key="3">
    <source>
        <dbReference type="SAM" id="SignalP"/>
    </source>
</evidence>
<comment type="caution">
    <text evidence="4">The sequence shown here is derived from an EMBL/GenBank/DDBJ whole genome shotgun (WGS) entry which is preliminary data.</text>
</comment>
<feature type="signal peptide" evidence="3">
    <location>
        <begin position="1"/>
        <end position="23"/>
    </location>
</feature>
<feature type="region of interest" description="Disordered" evidence="1">
    <location>
        <begin position="229"/>
        <end position="307"/>
    </location>
</feature>
<feature type="transmembrane region" description="Helical" evidence="2">
    <location>
        <begin position="50"/>
        <end position="71"/>
    </location>
</feature>
<organism evidence="4 5">
    <name type="scientific">Rhizoctonia solani</name>
    <dbReference type="NCBI Taxonomy" id="456999"/>
    <lineage>
        <taxon>Eukaryota</taxon>
        <taxon>Fungi</taxon>
        <taxon>Dikarya</taxon>
        <taxon>Basidiomycota</taxon>
        <taxon>Agaricomycotina</taxon>
        <taxon>Agaricomycetes</taxon>
        <taxon>Cantharellales</taxon>
        <taxon>Ceratobasidiaceae</taxon>
        <taxon>Rhizoctonia</taxon>
    </lineage>
</organism>
<feature type="compositionally biased region" description="Low complexity" evidence="1">
    <location>
        <begin position="96"/>
        <end position="106"/>
    </location>
</feature>
<keyword evidence="2" id="KW-0812">Transmembrane</keyword>
<evidence type="ECO:0000256" key="1">
    <source>
        <dbReference type="SAM" id="MobiDB-lite"/>
    </source>
</evidence>
<keyword evidence="2" id="KW-0472">Membrane</keyword>
<protein>
    <submittedName>
        <fullName evidence="4">Uncharacterized protein</fullName>
    </submittedName>
</protein>
<proteinExistence type="predicted"/>
<keyword evidence="3" id="KW-0732">Signal</keyword>
<dbReference type="AlphaFoldDB" id="A0A8H2X9L2"/>
<reference evidence="4" key="1">
    <citation type="submission" date="2021-01" db="EMBL/GenBank/DDBJ databases">
        <authorList>
            <person name="Kaushik A."/>
        </authorList>
    </citation>
    <scope>NUCLEOTIDE SEQUENCE</scope>
    <source>
        <strain evidence="4">AG6-10EEA</strain>
    </source>
</reference>
<evidence type="ECO:0000313" key="5">
    <source>
        <dbReference type="Proteomes" id="UP000663853"/>
    </source>
</evidence>
<dbReference type="Proteomes" id="UP000663853">
    <property type="component" value="Unassembled WGS sequence"/>
</dbReference>
<gene>
    <name evidence="4" type="ORF">RDB_LOCUS10619</name>
</gene>
<feature type="compositionally biased region" description="Polar residues" evidence="1">
    <location>
        <begin position="127"/>
        <end position="152"/>
    </location>
</feature>
<feature type="region of interest" description="Disordered" evidence="1">
    <location>
        <begin position="175"/>
        <end position="209"/>
    </location>
</feature>
<feature type="compositionally biased region" description="Polar residues" evidence="1">
    <location>
        <begin position="236"/>
        <end position="250"/>
    </location>
</feature>
<feature type="chain" id="PRO_5034333737" evidence="3">
    <location>
        <begin position="24"/>
        <end position="307"/>
    </location>
</feature>
<evidence type="ECO:0000313" key="4">
    <source>
        <dbReference type="EMBL" id="CAE6419636.1"/>
    </source>
</evidence>
<accession>A0A8H2X9L2</accession>
<evidence type="ECO:0000256" key="2">
    <source>
        <dbReference type="SAM" id="Phobius"/>
    </source>
</evidence>
<dbReference type="EMBL" id="CAJMXA010000169">
    <property type="protein sequence ID" value="CAE6419636.1"/>
    <property type="molecule type" value="Genomic_DNA"/>
</dbReference>